<dbReference type="EMBL" id="CM039174">
    <property type="protein sequence ID" value="KAH9756356.1"/>
    <property type="molecule type" value="Genomic_DNA"/>
</dbReference>
<accession>A0ACB8KPW2</accession>
<reference evidence="2" key="1">
    <citation type="journal article" date="2023" name="Hortic. Res.">
        <title>A chromosome-level phased genome enabling allele-level studies in sweet orange: a case study on citrus Huanglongbing tolerance.</title>
        <authorList>
            <person name="Wu B."/>
            <person name="Yu Q."/>
            <person name="Deng Z."/>
            <person name="Duan Y."/>
            <person name="Luo F."/>
            <person name="Gmitter F. Jr."/>
        </authorList>
    </citation>
    <scope>NUCLEOTIDE SEQUENCE [LARGE SCALE GENOMIC DNA]</scope>
    <source>
        <strain evidence="2">cv. Valencia</strain>
    </source>
</reference>
<evidence type="ECO:0000313" key="1">
    <source>
        <dbReference type="EMBL" id="KAH9756356.1"/>
    </source>
</evidence>
<organism evidence="1 2">
    <name type="scientific">Citrus sinensis</name>
    <name type="common">Sweet orange</name>
    <name type="synonym">Citrus aurantium var. sinensis</name>
    <dbReference type="NCBI Taxonomy" id="2711"/>
    <lineage>
        <taxon>Eukaryota</taxon>
        <taxon>Viridiplantae</taxon>
        <taxon>Streptophyta</taxon>
        <taxon>Embryophyta</taxon>
        <taxon>Tracheophyta</taxon>
        <taxon>Spermatophyta</taxon>
        <taxon>Magnoliopsida</taxon>
        <taxon>eudicotyledons</taxon>
        <taxon>Gunneridae</taxon>
        <taxon>Pentapetalae</taxon>
        <taxon>rosids</taxon>
        <taxon>malvids</taxon>
        <taxon>Sapindales</taxon>
        <taxon>Rutaceae</taxon>
        <taxon>Aurantioideae</taxon>
        <taxon>Citrus</taxon>
    </lineage>
</organism>
<gene>
    <name evidence="1" type="ORF">KPL71_016048</name>
</gene>
<name>A0ACB8KPW2_CITSI</name>
<comment type="caution">
    <text evidence="1">The sequence shown here is derived from an EMBL/GenBank/DDBJ whole genome shotgun (WGS) entry which is preliminary data.</text>
</comment>
<evidence type="ECO:0000313" key="2">
    <source>
        <dbReference type="Proteomes" id="UP000829398"/>
    </source>
</evidence>
<proteinExistence type="predicted"/>
<keyword evidence="2" id="KW-1185">Reference proteome</keyword>
<sequence>MLFSFIFFRLCGRRGCCAIVYILPFLSLFFSPSHSIFHTNENSMTTNKEANSNIIAATSAKDSQSQASCPAECCMCGDYGVSNELFRCKVCQFRSQHRYCSNLYPKAESYQVCNWCLSQRDEKEKSQNSSNSSSSNKINGREEDDSKNVKNKKKNHDGSNNNNNNRVLLMKSQRSINLKLQQPNNKPIEKQRSPERLPPPPTPTPRTRKRIITNGALEEKNLIKRKKSEEMANNNNNNNNSNSNNTVTPVRRPFFRNKVRRYKLLDEVSS</sequence>
<dbReference type="Proteomes" id="UP000829398">
    <property type="component" value="Chromosome 5"/>
</dbReference>
<protein>
    <submittedName>
        <fullName evidence="1">Uncharacterized protein</fullName>
    </submittedName>
</protein>